<evidence type="ECO:0000256" key="1">
    <source>
        <dbReference type="ARBA" id="ARBA00022729"/>
    </source>
</evidence>
<dbReference type="InParanoid" id="C7Q3C0"/>
<dbReference type="InterPro" id="IPR006311">
    <property type="entry name" value="TAT_signal"/>
</dbReference>
<gene>
    <name evidence="5" type="ordered locus">Caci_4996</name>
</gene>
<proteinExistence type="predicted"/>
<dbReference type="InterPro" id="IPR013320">
    <property type="entry name" value="ConA-like_dom_sf"/>
</dbReference>
<dbReference type="KEGG" id="cai:Caci_4996"/>
<dbReference type="RefSeq" id="WP_015793585.1">
    <property type="nucleotide sequence ID" value="NC_013131.1"/>
</dbReference>
<keyword evidence="2" id="KW-1015">Disulfide bond</keyword>
<dbReference type="eggNOG" id="COG3533">
    <property type="taxonomic scope" value="Bacteria"/>
</dbReference>
<reference evidence="5 6" key="1">
    <citation type="journal article" date="2009" name="Stand. Genomic Sci.">
        <title>Complete genome sequence of Catenulispora acidiphila type strain (ID 139908).</title>
        <authorList>
            <person name="Copeland A."/>
            <person name="Lapidus A."/>
            <person name="Glavina Del Rio T."/>
            <person name="Nolan M."/>
            <person name="Lucas S."/>
            <person name="Chen F."/>
            <person name="Tice H."/>
            <person name="Cheng J.F."/>
            <person name="Bruce D."/>
            <person name="Goodwin L."/>
            <person name="Pitluck S."/>
            <person name="Mikhailova N."/>
            <person name="Pati A."/>
            <person name="Ivanova N."/>
            <person name="Mavromatis K."/>
            <person name="Chen A."/>
            <person name="Palaniappan K."/>
            <person name="Chain P."/>
            <person name="Land M."/>
            <person name="Hauser L."/>
            <person name="Chang Y.J."/>
            <person name="Jeffries C.D."/>
            <person name="Chertkov O."/>
            <person name="Brettin T."/>
            <person name="Detter J.C."/>
            <person name="Han C."/>
            <person name="Ali Z."/>
            <person name="Tindall B.J."/>
            <person name="Goker M."/>
            <person name="Bristow J."/>
            <person name="Eisen J.A."/>
            <person name="Markowitz V."/>
            <person name="Hugenholtz P."/>
            <person name="Kyrpides N.C."/>
            <person name="Klenk H.P."/>
        </authorList>
    </citation>
    <scope>NUCLEOTIDE SEQUENCE [LARGE SCALE GENOMIC DNA]</scope>
    <source>
        <strain evidence="6">DSM 44928 / JCM 14897 / NBRC 102108 / NRRL B-24433 / ID139908</strain>
    </source>
</reference>
<dbReference type="HOGENOM" id="CLU_008033_2_0_11"/>
<dbReference type="AlphaFoldDB" id="C7Q3C0"/>
<keyword evidence="6" id="KW-1185">Reference proteome</keyword>
<protein>
    <recommendedName>
        <fullName evidence="4">LamG-like jellyroll fold domain-containing protein</fullName>
    </recommendedName>
</protein>
<dbReference type="InterPro" id="IPR008928">
    <property type="entry name" value="6-hairpin_glycosidase_sf"/>
</dbReference>
<dbReference type="EMBL" id="CP001700">
    <property type="protein sequence ID" value="ACU73856.1"/>
    <property type="molecule type" value="Genomic_DNA"/>
</dbReference>
<dbReference type="SUPFAM" id="SSF49899">
    <property type="entry name" value="Concanavalin A-like lectins/glucanases"/>
    <property type="match status" value="1"/>
</dbReference>
<dbReference type="Pfam" id="PF13385">
    <property type="entry name" value="Laminin_G_3"/>
    <property type="match status" value="1"/>
</dbReference>
<dbReference type="Pfam" id="PF07944">
    <property type="entry name" value="Beta-AFase-like_GH127_cat"/>
    <property type="match status" value="1"/>
</dbReference>
<accession>C7Q3C0</accession>
<dbReference type="Pfam" id="PF20736">
    <property type="entry name" value="Glyco_hydro127M"/>
    <property type="match status" value="1"/>
</dbReference>
<dbReference type="PROSITE" id="PS51318">
    <property type="entry name" value="TAT"/>
    <property type="match status" value="1"/>
</dbReference>
<dbReference type="InterPro" id="IPR012878">
    <property type="entry name" value="Beta-AFase-like_GH127_cat"/>
</dbReference>
<dbReference type="Proteomes" id="UP000000851">
    <property type="component" value="Chromosome"/>
</dbReference>
<keyword evidence="1 3" id="KW-0732">Signal</keyword>
<feature type="chain" id="PRO_5002980569" description="LamG-like jellyroll fold domain-containing protein" evidence="3">
    <location>
        <begin position="34"/>
        <end position="846"/>
    </location>
</feature>
<evidence type="ECO:0000256" key="3">
    <source>
        <dbReference type="SAM" id="SignalP"/>
    </source>
</evidence>
<evidence type="ECO:0000313" key="5">
    <source>
        <dbReference type="EMBL" id="ACU73856.1"/>
    </source>
</evidence>
<dbReference type="GO" id="GO:0005975">
    <property type="term" value="P:carbohydrate metabolic process"/>
    <property type="evidence" value="ECO:0007669"/>
    <property type="project" value="InterPro"/>
</dbReference>
<evidence type="ECO:0000256" key="2">
    <source>
        <dbReference type="ARBA" id="ARBA00023157"/>
    </source>
</evidence>
<dbReference type="STRING" id="479433.Caci_4996"/>
<dbReference type="OrthoDB" id="9757939at2"/>
<organism evidence="5 6">
    <name type="scientific">Catenulispora acidiphila (strain DSM 44928 / JCM 14897 / NBRC 102108 / NRRL B-24433 / ID139908)</name>
    <dbReference type="NCBI Taxonomy" id="479433"/>
    <lineage>
        <taxon>Bacteria</taxon>
        <taxon>Bacillati</taxon>
        <taxon>Actinomycetota</taxon>
        <taxon>Actinomycetes</taxon>
        <taxon>Catenulisporales</taxon>
        <taxon>Catenulisporaceae</taxon>
        <taxon>Catenulispora</taxon>
    </lineage>
</organism>
<dbReference type="Gene3D" id="2.60.120.200">
    <property type="match status" value="1"/>
</dbReference>
<feature type="domain" description="LamG-like jellyroll fold" evidence="4">
    <location>
        <begin position="699"/>
        <end position="836"/>
    </location>
</feature>
<evidence type="ECO:0000313" key="6">
    <source>
        <dbReference type="Proteomes" id="UP000000851"/>
    </source>
</evidence>
<dbReference type="InterPro" id="IPR049046">
    <property type="entry name" value="Beta-AFase-like_GH127_middle"/>
</dbReference>
<dbReference type="PANTHER" id="PTHR31151:SF0">
    <property type="entry name" value="PROLINE-TRNA LIGASE (DUF1680)"/>
    <property type="match status" value="1"/>
</dbReference>
<dbReference type="InterPro" id="IPR006558">
    <property type="entry name" value="LamG-like"/>
</dbReference>
<dbReference type="SUPFAM" id="SSF48208">
    <property type="entry name" value="Six-hairpin glycosidases"/>
    <property type="match status" value="1"/>
</dbReference>
<feature type="signal peptide" evidence="3">
    <location>
        <begin position="1"/>
        <end position="33"/>
    </location>
</feature>
<sequence length="846" mass="88985" precursor="true">MDSGPFSRRTLLRSTMAAGAAATVLPAATTAAAATTTTGPTATAGTPEATGATAPDIGVSAYAFPLAAVTLLAGPFLDNMNRTLAYLRFVDPDRLLYMFRTTVGIATSASPCGGWEDPTEELRGHSTGHIMSALAQAYASTGDSTLKSKGDYFVSSLAACQAASPAAGFHTGYLSAFPESFFDRLESGQSVWAPYYTIHKIMAGLLDQYLVAGNTQALTVLKGMAAWVKTRTDPLSHSQMQAVLQTEFGGMPEVLAHLYQVTGDANTLTAAQRFDHAQIEDPLAAGTDQLAGFHANTQVPKIIGALREYLATGTARYLTIAQNFWAITTGHHMYEIGGFSNGEYFQTPNAIASQLSNTTCEVCVTYNELKLSRGLFFTDPTRAAYLDYYERGLFNTVLGQQDPASSHGFVCYYTPLQPGGYKTYSNDYNDFTCDHGTGMESNTKYADSIYFYNGETLYVNLFIASQLAWPGRAITVRQDTTFPAASSSRLTITGAGHIALKIRVPSWCSGMTVKVNGTLQNLTATPGTYLTIDRTWASGDVVDLALPAKLTFVPAPDDSTVQVVKYGGIVLAGQYGTTNVNGVMPALTASSLKQDPNNALHFTGTASTGAVSLLPFYQTHHQYYTVYWKANGAPPPPLVAWYAFDETSGSTAADASGNGHTANLAGTTSHVTGRTGGAVHLDGASGYVALPSGLLSGAGDFTIATWVKLDSAPSWSRIFDIGSGTTSYMFLTPNSGAGTLRFAITTGGWSTEQQINSSATLPTGAWTHVAVTVAGSTGTLYVNGAAVGSTTGMTLNAGSLGGSPNSWLGRSQYAGDPFLPGALDNTRIYSRALSAGEIGSLSSSGG</sequence>
<dbReference type="SMART" id="SM00560">
    <property type="entry name" value="LamGL"/>
    <property type="match status" value="1"/>
</dbReference>
<evidence type="ECO:0000259" key="4">
    <source>
        <dbReference type="SMART" id="SM00560"/>
    </source>
</evidence>
<name>C7Q3C0_CATAD</name>
<dbReference type="PANTHER" id="PTHR31151">
    <property type="entry name" value="PROLINE-TRNA LIGASE (DUF1680)"/>
    <property type="match status" value="1"/>
</dbReference>